<evidence type="ECO:0000313" key="3">
    <source>
        <dbReference type="Proteomes" id="UP001226762"/>
    </source>
</evidence>
<keyword evidence="1" id="KW-0732">Signal</keyword>
<dbReference type="RefSeq" id="WP_306736986.1">
    <property type="nucleotide sequence ID" value="NZ_JANHAX010000006.1"/>
</dbReference>
<reference evidence="2" key="2">
    <citation type="submission" date="2023-02" db="EMBL/GenBank/DDBJ databases">
        <title>'Rhodoalgimonas zhirmunskyi' gen. nov., isolated from a red alga.</title>
        <authorList>
            <person name="Nedashkovskaya O.I."/>
            <person name="Otstavnykh N.Y."/>
            <person name="Bystritskaya E.P."/>
            <person name="Balabanova L.A."/>
            <person name="Isaeva M.P."/>
        </authorList>
    </citation>
    <scope>NUCLEOTIDE SEQUENCE</scope>
    <source>
        <strain evidence="2">KCTC 52189</strain>
    </source>
</reference>
<dbReference type="Proteomes" id="UP001226762">
    <property type="component" value="Unassembled WGS sequence"/>
</dbReference>
<evidence type="ECO:0000256" key="1">
    <source>
        <dbReference type="SAM" id="SignalP"/>
    </source>
</evidence>
<comment type="caution">
    <text evidence="2">The sequence shown here is derived from an EMBL/GenBank/DDBJ whole genome shotgun (WGS) entry which is preliminary data.</text>
</comment>
<dbReference type="EMBL" id="JANHAX010000006">
    <property type="protein sequence ID" value="MDQ2091686.1"/>
    <property type="molecule type" value="Genomic_DNA"/>
</dbReference>
<dbReference type="AlphaFoldDB" id="A0AAE4B7M4"/>
<protein>
    <submittedName>
        <fullName evidence="2">Uncharacterized protein</fullName>
    </submittedName>
</protein>
<keyword evidence="3" id="KW-1185">Reference proteome</keyword>
<feature type="signal peptide" evidence="1">
    <location>
        <begin position="1"/>
        <end position="27"/>
    </location>
</feature>
<gene>
    <name evidence="2" type="ORF">NO357_17430</name>
</gene>
<evidence type="ECO:0000313" key="2">
    <source>
        <dbReference type="EMBL" id="MDQ2091686.1"/>
    </source>
</evidence>
<dbReference type="InterPro" id="IPR036610">
    <property type="entry name" value="PEBP-like_sf"/>
</dbReference>
<name>A0AAE4B7M4_9RHOB</name>
<feature type="chain" id="PRO_5042080538" evidence="1">
    <location>
        <begin position="28"/>
        <end position="172"/>
    </location>
</feature>
<accession>A0AAE4B7M4</accession>
<proteinExistence type="predicted"/>
<reference evidence="2" key="1">
    <citation type="submission" date="2022-07" db="EMBL/GenBank/DDBJ databases">
        <authorList>
            <person name="Otstavnykh N."/>
            <person name="Isaeva M."/>
            <person name="Bystritskaya E."/>
        </authorList>
    </citation>
    <scope>NUCLEOTIDE SEQUENCE</scope>
    <source>
        <strain evidence="2">KCTC 52189</strain>
    </source>
</reference>
<organism evidence="2 3">
    <name type="scientific">Marimonas arenosa</name>
    <dbReference type="NCBI Taxonomy" id="1795305"/>
    <lineage>
        <taxon>Bacteria</taxon>
        <taxon>Pseudomonadati</taxon>
        <taxon>Pseudomonadota</taxon>
        <taxon>Alphaproteobacteria</taxon>
        <taxon>Rhodobacterales</taxon>
        <taxon>Paracoccaceae</taxon>
        <taxon>Marimonas</taxon>
    </lineage>
</organism>
<sequence>MKKLFQSILAFAVVAVVAAMSPGAALADMSAQLLSPWDGKKVPAGQQCRLFGGNGSTPPMVVSGIPAGAVWIIAEFNDKSYSPLSSKGGHGIVAWPVKGSKTKLFAVPGMKSRLPGGARLVKAARSTGKYASDGYLPPCSGGRGNRYAVDLKAVDAKGKILAKISNFAIGRY</sequence>
<dbReference type="Gene3D" id="3.90.280.10">
    <property type="entry name" value="PEBP-like"/>
    <property type="match status" value="1"/>
</dbReference>